<feature type="non-terminal residue" evidence="1">
    <location>
        <position position="102"/>
    </location>
</feature>
<proteinExistence type="predicted"/>
<gene>
    <name evidence="1" type="ORF">Tcan_00558</name>
</gene>
<dbReference type="Proteomes" id="UP000031036">
    <property type="component" value="Unassembled WGS sequence"/>
</dbReference>
<comment type="caution">
    <text evidence="1">The sequence shown here is derived from an EMBL/GenBank/DDBJ whole genome shotgun (WGS) entry which is preliminary data.</text>
</comment>
<dbReference type="AlphaFoldDB" id="A0A0B2UHU3"/>
<reference evidence="1 2" key="1">
    <citation type="submission" date="2014-11" db="EMBL/GenBank/DDBJ databases">
        <title>Genetic blueprint of the zoonotic pathogen Toxocara canis.</title>
        <authorList>
            <person name="Zhu X.-Q."/>
            <person name="Korhonen P.K."/>
            <person name="Cai H."/>
            <person name="Young N.D."/>
            <person name="Nejsum P."/>
            <person name="von Samson-Himmelstjerna G."/>
            <person name="Boag P.R."/>
            <person name="Tan P."/>
            <person name="Li Q."/>
            <person name="Min J."/>
            <person name="Yang Y."/>
            <person name="Wang X."/>
            <person name="Fang X."/>
            <person name="Hall R.S."/>
            <person name="Hofmann A."/>
            <person name="Sternberg P.W."/>
            <person name="Jex A.R."/>
            <person name="Gasser R.B."/>
        </authorList>
    </citation>
    <scope>NUCLEOTIDE SEQUENCE [LARGE SCALE GENOMIC DNA]</scope>
    <source>
        <strain evidence="1">PN_DK_2014</strain>
    </source>
</reference>
<keyword evidence="2" id="KW-1185">Reference proteome</keyword>
<accession>A0A0B2UHU3</accession>
<evidence type="ECO:0000313" key="1">
    <source>
        <dbReference type="EMBL" id="KHN70651.1"/>
    </source>
</evidence>
<sequence length="102" mass="11835">FNGQLFKLGSTDCNRKKSRSNPYGSVPIFQRGSMTLWIFIRVLCPSLKIFLRRSTVVITSRTSTLQTHTSKLRWMNSQNNCRQLTRIESCINTTDYLLESNQ</sequence>
<evidence type="ECO:0000313" key="2">
    <source>
        <dbReference type="Proteomes" id="UP000031036"/>
    </source>
</evidence>
<feature type="non-terminal residue" evidence="1">
    <location>
        <position position="1"/>
    </location>
</feature>
<protein>
    <submittedName>
        <fullName evidence="1">Uncharacterized protein</fullName>
    </submittedName>
</protein>
<dbReference type="EMBL" id="JPKZ01022855">
    <property type="protein sequence ID" value="KHN70651.1"/>
    <property type="molecule type" value="Genomic_DNA"/>
</dbReference>
<organism evidence="1 2">
    <name type="scientific">Toxocara canis</name>
    <name type="common">Canine roundworm</name>
    <dbReference type="NCBI Taxonomy" id="6265"/>
    <lineage>
        <taxon>Eukaryota</taxon>
        <taxon>Metazoa</taxon>
        <taxon>Ecdysozoa</taxon>
        <taxon>Nematoda</taxon>
        <taxon>Chromadorea</taxon>
        <taxon>Rhabditida</taxon>
        <taxon>Spirurina</taxon>
        <taxon>Ascaridomorpha</taxon>
        <taxon>Ascaridoidea</taxon>
        <taxon>Toxocaridae</taxon>
        <taxon>Toxocara</taxon>
    </lineage>
</organism>
<name>A0A0B2UHU3_TOXCA</name>